<dbReference type="EMBL" id="FN656727">
    <property type="protein sequence ID" value="CBY41914.1"/>
    <property type="molecule type" value="Genomic_DNA"/>
</dbReference>
<dbReference type="Proteomes" id="UP000001307">
    <property type="component" value="Unassembled WGS sequence"/>
</dbReference>
<evidence type="ECO:0000313" key="2">
    <source>
        <dbReference type="EMBL" id="CBY41914.1"/>
    </source>
</evidence>
<sequence length="72" mass="8339">MLQLVPRFLTIFKIEKLSSEVKDSNPYSRLMALQRMGIVKNYEDIRAKTVIVVGVGDADSLWNRKADPFRLR</sequence>
<dbReference type="OrthoDB" id="206053at2759"/>
<proteinExistence type="predicted"/>
<keyword evidence="3" id="KW-1185">Reference proteome</keyword>
<organism evidence="1">
    <name type="scientific">Oikopleura dioica</name>
    <name type="common">Tunicate</name>
    <dbReference type="NCBI Taxonomy" id="34765"/>
    <lineage>
        <taxon>Eukaryota</taxon>
        <taxon>Metazoa</taxon>
        <taxon>Chordata</taxon>
        <taxon>Tunicata</taxon>
        <taxon>Appendicularia</taxon>
        <taxon>Copelata</taxon>
        <taxon>Oikopleuridae</taxon>
        <taxon>Oikopleura</taxon>
    </lineage>
</organism>
<dbReference type="Proteomes" id="UP000011014">
    <property type="component" value="Unassembled WGS sequence"/>
</dbReference>
<dbReference type="AlphaFoldDB" id="E4WV16"/>
<protein>
    <submittedName>
        <fullName evidence="1">Uncharacterized protein</fullName>
    </submittedName>
</protein>
<gene>
    <name evidence="1" type="ORF">GSOID_T00009473001</name>
    <name evidence="2" type="ORF">GSOID_T00024010001</name>
</gene>
<evidence type="ECO:0000313" key="3">
    <source>
        <dbReference type="Proteomes" id="UP000001307"/>
    </source>
</evidence>
<name>E4WV16_OIKDI</name>
<dbReference type="InParanoid" id="E4WV16"/>
<evidence type="ECO:0000313" key="1">
    <source>
        <dbReference type="EMBL" id="CBY21698.1"/>
    </source>
</evidence>
<accession>E4WV16</accession>
<dbReference type="EMBL" id="FN653017">
    <property type="protein sequence ID" value="CBY21698.1"/>
    <property type="molecule type" value="Genomic_DNA"/>
</dbReference>
<reference evidence="1" key="1">
    <citation type="journal article" date="2010" name="Science">
        <title>Plasticity of animal genome architecture unmasked by rapid evolution of a pelagic tunicate.</title>
        <authorList>
            <person name="Denoeud F."/>
            <person name="Henriet S."/>
            <person name="Mungpakdee S."/>
            <person name="Aury J.M."/>
            <person name="Da Silva C."/>
            <person name="Brinkmann H."/>
            <person name="Mikhaleva J."/>
            <person name="Olsen L.C."/>
            <person name="Jubin C."/>
            <person name="Canestro C."/>
            <person name="Bouquet J.M."/>
            <person name="Danks G."/>
            <person name="Poulain J."/>
            <person name="Campsteijn C."/>
            <person name="Adamski M."/>
            <person name="Cross I."/>
            <person name="Yadetie F."/>
            <person name="Muffato M."/>
            <person name="Louis A."/>
            <person name="Butcher S."/>
            <person name="Tsagkogeorga G."/>
            <person name="Konrad A."/>
            <person name="Singh S."/>
            <person name="Jensen M.F."/>
            <person name="Cong E.H."/>
            <person name="Eikeseth-Otteraa H."/>
            <person name="Noel B."/>
            <person name="Anthouard V."/>
            <person name="Porcel B.M."/>
            <person name="Kachouri-Lafond R."/>
            <person name="Nishino A."/>
            <person name="Ugolini M."/>
            <person name="Chourrout P."/>
            <person name="Nishida H."/>
            <person name="Aasland R."/>
            <person name="Huzurbazar S."/>
            <person name="Westhof E."/>
            <person name="Delsuc F."/>
            <person name="Lehrach H."/>
            <person name="Reinhardt R."/>
            <person name="Weissenbach J."/>
            <person name="Roy S.W."/>
            <person name="Artiguenave F."/>
            <person name="Postlethwait J.H."/>
            <person name="Manak J.R."/>
            <person name="Thompson E.M."/>
            <person name="Jaillon O."/>
            <person name="Du Pasquier L."/>
            <person name="Boudinot P."/>
            <person name="Liberles D.A."/>
            <person name="Volff J.N."/>
            <person name="Philippe H."/>
            <person name="Lenhard B."/>
            <person name="Roest Crollius H."/>
            <person name="Wincker P."/>
            <person name="Chourrout D."/>
        </authorList>
    </citation>
    <scope>NUCLEOTIDE SEQUENCE [LARGE SCALE GENOMIC DNA]</scope>
</reference>